<feature type="signal peptide" evidence="1">
    <location>
        <begin position="1"/>
        <end position="20"/>
    </location>
</feature>
<name>A0A437PTC8_9BACT</name>
<feature type="chain" id="PRO_5019381365" description="Auto-transporter adhesin head GIN domain-containing protein" evidence="1">
    <location>
        <begin position="21"/>
        <end position="200"/>
    </location>
</feature>
<evidence type="ECO:0000313" key="3">
    <source>
        <dbReference type="Proteomes" id="UP000282832"/>
    </source>
</evidence>
<dbReference type="RefSeq" id="WP_127802680.1">
    <property type="nucleotide sequence ID" value="NZ_SACY01000002.1"/>
</dbReference>
<dbReference type="OrthoDB" id="961599at2"/>
<comment type="caution">
    <text evidence="2">The sequence shown here is derived from an EMBL/GenBank/DDBJ whole genome shotgun (WGS) entry which is preliminary data.</text>
</comment>
<protein>
    <recommendedName>
        <fullName evidence="4">Auto-transporter adhesin head GIN domain-containing protein</fullName>
    </recommendedName>
</protein>
<evidence type="ECO:0000256" key="1">
    <source>
        <dbReference type="SAM" id="SignalP"/>
    </source>
</evidence>
<organism evidence="2 3">
    <name type="scientific">Sandaracinomonas limnophila</name>
    <dbReference type="NCBI Taxonomy" id="1862386"/>
    <lineage>
        <taxon>Bacteria</taxon>
        <taxon>Pseudomonadati</taxon>
        <taxon>Bacteroidota</taxon>
        <taxon>Cytophagia</taxon>
        <taxon>Cytophagales</taxon>
        <taxon>Flectobacillaceae</taxon>
        <taxon>Sandaracinomonas</taxon>
    </lineage>
</organism>
<proteinExistence type="predicted"/>
<accession>A0A437PTC8</accession>
<dbReference type="EMBL" id="SACY01000002">
    <property type="protein sequence ID" value="RVU25525.1"/>
    <property type="molecule type" value="Genomic_DNA"/>
</dbReference>
<gene>
    <name evidence="2" type="ORF">EOJ36_03660</name>
</gene>
<keyword evidence="3" id="KW-1185">Reference proteome</keyword>
<keyword evidence="1" id="KW-0732">Signal</keyword>
<evidence type="ECO:0008006" key="4">
    <source>
        <dbReference type="Google" id="ProtNLM"/>
    </source>
</evidence>
<dbReference type="AlphaFoldDB" id="A0A437PTC8"/>
<sequence>MKHSLLSIAFILFAAFGLSAQNLSDYPGTFNLEDNPYVKKVKVELRDAKLMVIAEGFPDSELTAGKAVDQFAIGSGDLSIEFSRANGKVVGCKIMGSGQEIKGVLAIENGLSSFAGTFKMIENEYVKNLVISYAEGQLYLTSDANDGQKSLLSSTKDVGSFTTNVRGYDAEVTFTKANDAVKSIKLSVAGGAVVLTGERI</sequence>
<dbReference type="Proteomes" id="UP000282832">
    <property type="component" value="Unassembled WGS sequence"/>
</dbReference>
<reference evidence="2 3" key="1">
    <citation type="submission" date="2019-01" db="EMBL/GenBank/DDBJ databases">
        <authorList>
            <person name="Chen W.-M."/>
        </authorList>
    </citation>
    <scope>NUCLEOTIDE SEQUENCE [LARGE SCALE GENOMIC DNA]</scope>
    <source>
        <strain evidence="2 3">FSY-15</strain>
    </source>
</reference>
<evidence type="ECO:0000313" key="2">
    <source>
        <dbReference type="EMBL" id="RVU25525.1"/>
    </source>
</evidence>